<comment type="subunit">
    <text evidence="7 8">Homodimer.</text>
</comment>
<dbReference type="GO" id="GO:0016853">
    <property type="term" value="F:isomerase activity"/>
    <property type="evidence" value="ECO:0007669"/>
    <property type="project" value="UniProtKB-KW"/>
</dbReference>
<dbReference type="NCBIfam" id="TIGR00419">
    <property type="entry name" value="tim"/>
    <property type="match status" value="1"/>
</dbReference>
<dbReference type="RefSeq" id="WP_119440990.1">
    <property type="nucleotide sequence ID" value="NZ_CP170494.1"/>
</dbReference>
<evidence type="ECO:0000256" key="7">
    <source>
        <dbReference type="HAMAP-Rule" id="MF_00147"/>
    </source>
</evidence>
<dbReference type="PROSITE" id="PS00171">
    <property type="entry name" value="TIM_1"/>
    <property type="match status" value="1"/>
</dbReference>
<organism evidence="9 10">
    <name type="scientific">Neopusillimonas maritima</name>
    <dbReference type="NCBI Taxonomy" id="2026239"/>
    <lineage>
        <taxon>Bacteria</taxon>
        <taxon>Pseudomonadati</taxon>
        <taxon>Pseudomonadota</taxon>
        <taxon>Betaproteobacteria</taxon>
        <taxon>Burkholderiales</taxon>
        <taxon>Alcaligenaceae</taxon>
        <taxon>Neopusillimonas</taxon>
    </lineage>
</organism>
<sequence>MTTSQARQRLVIGNWKMNGSLADNVELLEALRAGADVSADVAVCVPFPYLAQAQALLETSKVSWGAQDVSVHASGAYTGEVSTAMLSDFNCRWVLVGHSERRSYHGESSELVAQKAQAALQAGLVPVVCIGETLQEQEAGETADVIAAQLKPVLALGPQAVAKMVIAYEPVWAIGTGRTATPEQAQEVHALIRAALRELGAEQVQVLYGGSVKAANAASLFAMPDIDGALVGGASLVAEEFLRIAAA</sequence>
<name>A0ABX9MZC6_9BURK</name>
<dbReference type="EC" id="5.3.1.1" evidence="7 8"/>
<dbReference type="Proteomes" id="UP000266483">
    <property type="component" value="Unassembled WGS sequence"/>
</dbReference>
<dbReference type="CDD" id="cd00311">
    <property type="entry name" value="TIM"/>
    <property type="match status" value="1"/>
</dbReference>
<feature type="binding site" evidence="7">
    <location>
        <position position="175"/>
    </location>
    <ligand>
        <name>substrate</name>
    </ligand>
</feature>
<comment type="similarity">
    <text evidence="2 7 8">Belongs to the triosephosphate isomerase family.</text>
</comment>
<comment type="pathway">
    <text evidence="7 8">Carbohydrate biosynthesis; gluconeogenesis.</text>
</comment>
<protein>
    <recommendedName>
        <fullName evidence="7 8">Triosephosphate isomerase</fullName>
        <shortName evidence="7">TIM</shortName>
        <shortName evidence="7">TPI</shortName>
        <ecNumber evidence="7 8">5.3.1.1</ecNumber>
    </recommendedName>
    <alternativeName>
        <fullName evidence="7">Triose-phosphate isomerase</fullName>
    </alternativeName>
</protein>
<evidence type="ECO:0000256" key="4">
    <source>
        <dbReference type="ARBA" id="ARBA00022490"/>
    </source>
</evidence>
<evidence type="ECO:0000256" key="6">
    <source>
        <dbReference type="ARBA" id="ARBA00023235"/>
    </source>
</evidence>
<keyword evidence="5 7" id="KW-0324">Glycolysis</keyword>
<dbReference type="SUPFAM" id="SSF51351">
    <property type="entry name" value="Triosephosphate isomerase (TIM)"/>
    <property type="match status" value="1"/>
</dbReference>
<dbReference type="InterPro" id="IPR035990">
    <property type="entry name" value="TIM_sf"/>
</dbReference>
<dbReference type="InterPro" id="IPR000652">
    <property type="entry name" value="Triosephosphate_isomerase"/>
</dbReference>
<dbReference type="PROSITE" id="PS51440">
    <property type="entry name" value="TIM_2"/>
    <property type="match status" value="1"/>
</dbReference>
<dbReference type="EMBL" id="NQOU01000001">
    <property type="protein sequence ID" value="RII84187.1"/>
    <property type="molecule type" value="Genomic_DNA"/>
</dbReference>
<keyword evidence="3 7" id="KW-0312">Gluconeogenesis</keyword>
<feature type="active site" description="Proton acceptor" evidence="7">
    <location>
        <position position="169"/>
    </location>
</feature>
<gene>
    <name evidence="7" type="primary">tpiA</name>
    <name evidence="9" type="ORF">CJO09_02890</name>
</gene>
<dbReference type="HAMAP" id="MF_00147_B">
    <property type="entry name" value="TIM_B"/>
    <property type="match status" value="1"/>
</dbReference>
<keyword evidence="6 7" id="KW-0413">Isomerase</keyword>
<evidence type="ECO:0000313" key="10">
    <source>
        <dbReference type="Proteomes" id="UP000266483"/>
    </source>
</evidence>
<dbReference type="PANTHER" id="PTHR21139">
    <property type="entry name" value="TRIOSEPHOSPHATE ISOMERASE"/>
    <property type="match status" value="1"/>
</dbReference>
<comment type="subcellular location">
    <subcellularLocation>
        <location evidence="7 8">Cytoplasm</location>
    </subcellularLocation>
</comment>
<dbReference type="Pfam" id="PF00121">
    <property type="entry name" value="TIM"/>
    <property type="match status" value="1"/>
</dbReference>
<keyword evidence="10" id="KW-1185">Reference proteome</keyword>
<feature type="binding site" evidence="7">
    <location>
        <begin position="232"/>
        <end position="233"/>
    </location>
    <ligand>
        <name>substrate</name>
    </ligand>
</feature>
<feature type="binding site" evidence="7">
    <location>
        <begin position="14"/>
        <end position="16"/>
    </location>
    <ligand>
        <name>substrate</name>
    </ligand>
</feature>
<accession>A0ABX9MZC6</accession>
<reference evidence="9 10" key="1">
    <citation type="submission" date="2017-08" db="EMBL/GenBank/DDBJ databases">
        <title>Pusillimonas indicus sp. nov., a member of the family Alcaligenaceae isolated from surface seawater.</title>
        <authorList>
            <person name="Li J."/>
        </authorList>
    </citation>
    <scope>NUCLEOTIDE SEQUENCE [LARGE SCALE GENOMIC DNA]</scope>
    <source>
        <strain evidence="9 10">17-4A</strain>
    </source>
</reference>
<comment type="catalytic activity">
    <reaction evidence="7 8">
        <text>D-glyceraldehyde 3-phosphate = dihydroxyacetone phosphate</text>
        <dbReference type="Rhea" id="RHEA:18585"/>
        <dbReference type="ChEBI" id="CHEBI:57642"/>
        <dbReference type="ChEBI" id="CHEBI:59776"/>
        <dbReference type="EC" id="5.3.1.1"/>
    </reaction>
</comment>
<evidence type="ECO:0000256" key="2">
    <source>
        <dbReference type="ARBA" id="ARBA00007422"/>
    </source>
</evidence>
<dbReference type="Gene3D" id="3.20.20.70">
    <property type="entry name" value="Aldolase class I"/>
    <property type="match status" value="1"/>
</dbReference>
<evidence type="ECO:0000256" key="5">
    <source>
        <dbReference type="ARBA" id="ARBA00023152"/>
    </source>
</evidence>
<comment type="pathway">
    <text evidence="1">Carbohydrate metabolism; erythritol degradation.</text>
</comment>
<feature type="active site" description="Electrophile" evidence="7">
    <location>
        <position position="98"/>
    </location>
</feature>
<dbReference type="InterPro" id="IPR013785">
    <property type="entry name" value="Aldolase_TIM"/>
</dbReference>
<dbReference type="InterPro" id="IPR022896">
    <property type="entry name" value="TrioseP_Isoase_bac/euk"/>
</dbReference>
<evidence type="ECO:0000256" key="3">
    <source>
        <dbReference type="ARBA" id="ARBA00022432"/>
    </source>
</evidence>
<proteinExistence type="inferred from homology"/>
<evidence type="ECO:0000256" key="8">
    <source>
        <dbReference type="RuleBase" id="RU363013"/>
    </source>
</evidence>
<comment type="caution">
    <text evidence="9">The sequence shown here is derived from an EMBL/GenBank/DDBJ whole genome shotgun (WGS) entry which is preliminary data.</text>
</comment>
<dbReference type="InterPro" id="IPR020861">
    <property type="entry name" value="Triosephosphate_isomerase_AS"/>
</dbReference>
<dbReference type="PANTHER" id="PTHR21139:SF42">
    <property type="entry name" value="TRIOSEPHOSPHATE ISOMERASE"/>
    <property type="match status" value="1"/>
</dbReference>
<comment type="function">
    <text evidence="7">Involved in the gluconeogenesis. Catalyzes stereospecifically the conversion of dihydroxyacetone phosphate (DHAP) to D-glyceraldehyde-3-phosphate (G3P).</text>
</comment>
<feature type="binding site" evidence="7">
    <location>
        <position position="211"/>
    </location>
    <ligand>
        <name>substrate</name>
    </ligand>
</feature>
<keyword evidence="4 7" id="KW-0963">Cytoplasm</keyword>
<evidence type="ECO:0000313" key="9">
    <source>
        <dbReference type="EMBL" id="RII84187.1"/>
    </source>
</evidence>
<comment type="pathway">
    <text evidence="7 8">Carbohydrate degradation; glycolysis; D-glyceraldehyde 3-phosphate from glycerone phosphate: step 1/1.</text>
</comment>
<evidence type="ECO:0000256" key="1">
    <source>
        <dbReference type="ARBA" id="ARBA00004939"/>
    </source>
</evidence>